<name>A0A5B7HJ27_PORTR</name>
<dbReference type="Proteomes" id="UP000324222">
    <property type="component" value="Unassembled WGS sequence"/>
</dbReference>
<reference evidence="1 2" key="1">
    <citation type="submission" date="2019-05" db="EMBL/GenBank/DDBJ databases">
        <title>Another draft genome of Portunus trituberculatus and its Hox gene families provides insights of decapod evolution.</title>
        <authorList>
            <person name="Jeong J.-H."/>
            <person name="Song I."/>
            <person name="Kim S."/>
            <person name="Choi T."/>
            <person name="Kim D."/>
            <person name="Ryu S."/>
            <person name="Kim W."/>
        </authorList>
    </citation>
    <scope>NUCLEOTIDE SEQUENCE [LARGE SCALE GENOMIC DNA]</scope>
    <source>
        <tissue evidence="1">Muscle</tissue>
    </source>
</reference>
<accession>A0A5B7HJ27</accession>
<dbReference type="EMBL" id="VSRR010030723">
    <property type="protein sequence ID" value="MPC70193.1"/>
    <property type="molecule type" value="Genomic_DNA"/>
</dbReference>
<protein>
    <submittedName>
        <fullName evidence="1">Uncharacterized protein</fullName>
    </submittedName>
</protein>
<evidence type="ECO:0000313" key="1">
    <source>
        <dbReference type="EMBL" id="MPC70193.1"/>
    </source>
</evidence>
<organism evidence="1 2">
    <name type="scientific">Portunus trituberculatus</name>
    <name type="common">Swimming crab</name>
    <name type="synonym">Neptunus trituberculatus</name>
    <dbReference type="NCBI Taxonomy" id="210409"/>
    <lineage>
        <taxon>Eukaryota</taxon>
        <taxon>Metazoa</taxon>
        <taxon>Ecdysozoa</taxon>
        <taxon>Arthropoda</taxon>
        <taxon>Crustacea</taxon>
        <taxon>Multicrustacea</taxon>
        <taxon>Malacostraca</taxon>
        <taxon>Eumalacostraca</taxon>
        <taxon>Eucarida</taxon>
        <taxon>Decapoda</taxon>
        <taxon>Pleocyemata</taxon>
        <taxon>Brachyura</taxon>
        <taxon>Eubrachyura</taxon>
        <taxon>Portunoidea</taxon>
        <taxon>Portunidae</taxon>
        <taxon>Portuninae</taxon>
        <taxon>Portunus</taxon>
    </lineage>
</organism>
<dbReference type="AlphaFoldDB" id="A0A5B7HJ27"/>
<keyword evidence="2" id="KW-1185">Reference proteome</keyword>
<gene>
    <name evidence="1" type="ORF">E2C01_064435</name>
</gene>
<comment type="caution">
    <text evidence="1">The sequence shown here is derived from an EMBL/GenBank/DDBJ whole genome shotgun (WGS) entry which is preliminary data.</text>
</comment>
<evidence type="ECO:0000313" key="2">
    <source>
        <dbReference type="Proteomes" id="UP000324222"/>
    </source>
</evidence>
<proteinExistence type="predicted"/>
<sequence length="81" mass="9644">MKTKNMLLYLTASMTNSQREGRTRSIRGVMRRRKTKQPEKYARVNLLTIINHDLQHQNPRLSMTFYEHREAIRGPKNMNSV</sequence>